<dbReference type="AlphaFoldDB" id="A0A2W7QEP9"/>
<evidence type="ECO:0000313" key="9">
    <source>
        <dbReference type="EMBL" id="PZX45876.1"/>
    </source>
</evidence>
<evidence type="ECO:0000256" key="5">
    <source>
        <dbReference type="ARBA" id="ARBA00022989"/>
    </source>
</evidence>
<evidence type="ECO:0000256" key="4">
    <source>
        <dbReference type="ARBA" id="ARBA00022692"/>
    </source>
</evidence>
<evidence type="ECO:0000259" key="8">
    <source>
        <dbReference type="PROSITE" id="PS50928"/>
    </source>
</evidence>
<feature type="transmembrane region" description="Helical" evidence="7">
    <location>
        <begin position="90"/>
        <end position="112"/>
    </location>
</feature>
<dbReference type="PROSITE" id="PS50928">
    <property type="entry name" value="ABC_TM1"/>
    <property type="match status" value="2"/>
</dbReference>
<dbReference type="STRING" id="121821.GCA_001870675_00227"/>
<keyword evidence="10" id="KW-1185">Reference proteome</keyword>
<dbReference type="PANTHER" id="PTHR30183:SF9">
    <property type="entry name" value="THIAMINE TRANSPORT SYSTEM PERMEASE PROTEIN THIP"/>
    <property type="match status" value="1"/>
</dbReference>
<feature type="transmembrane region" description="Helical" evidence="7">
    <location>
        <begin position="132"/>
        <end position="155"/>
    </location>
</feature>
<feature type="domain" description="ABC transmembrane type-1" evidence="8">
    <location>
        <begin position="325"/>
        <end position="515"/>
    </location>
</feature>
<comment type="subcellular location">
    <subcellularLocation>
        <location evidence="1">Cell membrane</location>
        <topology evidence="1">Multi-pass membrane protein</topology>
    </subcellularLocation>
</comment>
<feature type="transmembrane region" description="Helical" evidence="7">
    <location>
        <begin position="497"/>
        <end position="515"/>
    </location>
</feature>
<dbReference type="RefSeq" id="WP_071468104.1">
    <property type="nucleotide sequence ID" value="NZ_QKZQ01000005.1"/>
</dbReference>
<evidence type="ECO:0000256" key="1">
    <source>
        <dbReference type="ARBA" id="ARBA00004651"/>
    </source>
</evidence>
<feature type="transmembrane region" description="Helical" evidence="7">
    <location>
        <begin position="12"/>
        <end position="37"/>
    </location>
</feature>
<dbReference type="SUPFAM" id="SSF161098">
    <property type="entry name" value="MetI-like"/>
    <property type="match status" value="2"/>
</dbReference>
<name>A0A2W7QEP9_9RHOB</name>
<keyword evidence="5 7" id="KW-1133">Transmembrane helix</keyword>
<dbReference type="PANTHER" id="PTHR30183">
    <property type="entry name" value="MOLYBDENUM TRANSPORT SYSTEM PERMEASE PROTEIN MODB"/>
    <property type="match status" value="1"/>
</dbReference>
<feature type="transmembrane region" description="Helical" evidence="7">
    <location>
        <begin position="191"/>
        <end position="211"/>
    </location>
</feature>
<feature type="domain" description="ABC transmembrane type-1" evidence="8">
    <location>
        <begin position="53"/>
        <end position="257"/>
    </location>
</feature>
<keyword evidence="4 7" id="KW-0812">Transmembrane</keyword>
<gene>
    <name evidence="9" type="ORF">LY56_01439</name>
</gene>
<dbReference type="EMBL" id="QKZQ01000005">
    <property type="protein sequence ID" value="PZX45876.1"/>
    <property type="molecule type" value="Genomic_DNA"/>
</dbReference>
<sequence length="525" mass="55579">MTRDPARTARALVLLAGGGVAAWLLVLNFGALLAVAWRAEGFTALRGADWAAVRFTLVQALWSAALSVLLAVPIARALARRRFVGRDALIMLMGAPFILPTLVAVLGLLAVFGRAGLVNQGLEGLGLARLNIFGLHGVVLAHVFYNLPLATRILLQGWAAIPAERFRLGASLGFGPRDTFRQLEWPMLRDLVPGAFLVIFLICLTSFSVALTMGGGPRATTVELAIYQAFRFDFDMGRAAMLALVQFGLCAGAGVLAWRVALPSGLGGGMDRPVLRFDTGAVCLRVWDGTLIVAGALFLLVPLALVVLRGAPHVTGLPPEVWQAAARSLLVALGATGVTLAMTLALAHAVLAVGPVRGAVLEWLGLAALAASPLVIGTGLYLLIRPLANPRDFALLVTMLVNAGMALPFALRLILPGLRDVMASQGRLADSLGLHGWARLRIVTLPRLRRPLGFAAGLTAALSMGDLGVIMLFAEREGATLPMQLYRLMTAYRLDDAAGAALVLLGASLALFWLFDRWGRGRAEA</sequence>
<evidence type="ECO:0000256" key="2">
    <source>
        <dbReference type="ARBA" id="ARBA00022448"/>
    </source>
</evidence>
<evidence type="ECO:0000313" key="10">
    <source>
        <dbReference type="Proteomes" id="UP000249364"/>
    </source>
</evidence>
<feature type="transmembrane region" description="Helical" evidence="7">
    <location>
        <begin position="57"/>
        <end position="78"/>
    </location>
</feature>
<dbReference type="CDD" id="cd06261">
    <property type="entry name" value="TM_PBP2"/>
    <property type="match status" value="2"/>
</dbReference>
<dbReference type="Gene3D" id="1.10.3720.10">
    <property type="entry name" value="MetI-like"/>
    <property type="match status" value="2"/>
</dbReference>
<feature type="transmembrane region" description="Helical" evidence="7">
    <location>
        <begin position="328"/>
        <end position="351"/>
    </location>
</feature>
<feature type="transmembrane region" description="Helical" evidence="7">
    <location>
        <begin position="363"/>
        <end position="384"/>
    </location>
</feature>
<evidence type="ECO:0000256" key="6">
    <source>
        <dbReference type="ARBA" id="ARBA00023136"/>
    </source>
</evidence>
<organism evidence="9 10">
    <name type="scientific">Roseinatronobacter thiooxidans</name>
    <dbReference type="NCBI Taxonomy" id="121821"/>
    <lineage>
        <taxon>Bacteria</taxon>
        <taxon>Pseudomonadati</taxon>
        <taxon>Pseudomonadota</taxon>
        <taxon>Alphaproteobacteria</taxon>
        <taxon>Rhodobacterales</taxon>
        <taxon>Paracoccaceae</taxon>
        <taxon>Roseinatronobacter</taxon>
    </lineage>
</organism>
<feature type="transmembrane region" description="Helical" evidence="7">
    <location>
        <begin position="239"/>
        <end position="261"/>
    </location>
</feature>
<reference evidence="9 10" key="1">
    <citation type="submission" date="2018-06" db="EMBL/GenBank/DDBJ databases">
        <title>Genomic Encyclopedia of Archaeal and Bacterial Type Strains, Phase II (KMG-II): from individual species to whole genera.</title>
        <authorList>
            <person name="Goeker M."/>
        </authorList>
    </citation>
    <scope>NUCLEOTIDE SEQUENCE [LARGE SCALE GENOMIC DNA]</scope>
    <source>
        <strain evidence="9 10">DSM 13087</strain>
    </source>
</reference>
<evidence type="ECO:0000256" key="7">
    <source>
        <dbReference type="SAM" id="Phobius"/>
    </source>
</evidence>
<dbReference type="InterPro" id="IPR035906">
    <property type="entry name" value="MetI-like_sf"/>
</dbReference>
<comment type="caution">
    <text evidence="9">The sequence shown here is derived from an EMBL/GenBank/DDBJ whole genome shotgun (WGS) entry which is preliminary data.</text>
</comment>
<keyword evidence="2" id="KW-0813">Transport</keyword>
<feature type="transmembrane region" description="Helical" evidence="7">
    <location>
        <begin position="282"/>
        <end position="308"/>
    </location>
</feature>
<accession>A0A2W7QEP9</accession>
<dbReference type="Proteomes" id="UP000249364">
    <property type="component" value="Unassembled WGS sequence"/>
</dbReference>
<feature type="transmembrane region" description="Helical" evidence="7">
    <location>
        <begin position="396"/>
        <end position="415"/>
    </location>
</feature>
<keyword evidence="6 7" id="KW-0472">Membrane</keyword>
<dbReference type="GO" id="GO:0055085">
    <property type="term" value="P:transmembrane transport"/>
    <property type="evidence" value="ECO:0007669"/>
    <property type="project" value="InterPro"/>
</dbReference>
<evidence type="ECO:0000256" key="3">
    <source>
        <dbReference type="ARBA" id="ARBA00022475"/>
    </source>
</evidence>
<feature type="transmembrane region" description="Helical" evidence="7">
    <location>
        <begin position="452"/>
        <end position="474"/>
    </location>
</feature>
<dbReference type="InterPro" id="IPR000515">
    <property type="entry name" value="MetI-like"/>
</dbReference>
<dbReference type="GO" id="GO:0005886">
    <property type="term" value="C:plasma membrane"/>
    <property type="evidence" value="ECO:0007669"/>
    <property type="project" value="UniProtKB-SubCell"/>
</dbReference>
<keyword evidence="3" id="KW-1003">Cell membrane</keyword>
<protein>
    <submittedName>
        <fullName evidence="9">Thiamine transport system permease protein</fullName>
    </submittedName>
</protein>
<proteinExistence type="predicted"/>